<keyword evidence="2" id="KW-1185">Reference proteome</keyword>
<gene>
    <name evidence="1" type="ORF">L6452_26764</name>
</gene>
<protein>
    <submittedName>
        <fullName evidence="1">Uncharacterized protein</fullName>
    </submittedName>
</protein>
<dbReference type="Proteomes" id="UP001055879">
    <property type="component" value="Linkage Group LG09"/>
</dbReference>
<name>A0ACB8ZW28_ARCLA</name>
<comment type="caution">
    <text evidence="1">The sequence shown here is derived from an EMBL/GenBank/DDBJ whole genome shotgun (WGS) entry which is preliminary data.</text>
</comment>
<proteinExistence type="predicted"/>
<organism evidence="1 2">
    <name type="scientific">Arctium lappa</name>
    <name type="common">Greater burdock</name>
    <name type="synonym">Lappa major</name>
    <dbReference type="NCBI Taxonomy" id="4217"/>
    <lineage>
        <taxon>Eukaryota</taxon>
        <taxon>Viridiplantae</taxon>
        <taxon>Streptophyta</taxon>
        <taxon>Embryophyta</taxon>
        <taxon>Tracheophyta</taxon>
        <taxon>Spermatophyta</taxon>
        <taxon>Magnoliopsida</taxon>
        <taxon>eudicotyledons</taxon>
        <taxon>Gunneridae</taxon>
        <taxon>Pentapetalae</taxon>
        <taxon>asterids</taxon>
        <taxon>campanulids</taxon>
        <taxon>Asterales</taxon>
        <taxon>Asteraceae</taxon>
        <taxon>Carduoideae</taxon>
        <taxon>Cardueae</taxon>
        <taxon>Arctiinae</taxon>
        <taxon>Arctium</taxon>
    </lineage>
</organism>
<evidence type="ECO:0000313" key="1">
    <source>
        <dbReference type="EMBL" id="KAI3701580.1"/>
    </source>
</evidence>
<reference evidence="2" key="1">
    <citation type="journal article" date="2022" name="Mol. Ecol. Resour.">
        <title>The genomes of chicory, endive, great burdock and yacon provide insights into Asteraceae palaeo-polyploidization history and plant inulin production.</title>
        <authorList>
            <person name="Fan W."/>
            <person name="Wang S."/>
            <person name="Wang H."/>
            <person name="Wang A."/>
            <person name="Jiang F."/>
            <person name="Liu H."/>
            <person name="Zhao H."/>
            <person name="Xu D."/>
            <person name="Zhang Y."/>
        </authorList>
    </citation>
    <scope>NUCLEOTIDE SEQUENCE [LARGE SCALE GENOMIC DNA]</scope>
    <source>
        <strain evidence="2">cv. Niubang</strain>
    </source>
</reference>
<dbReference type="EMBL" id="CM042055">
    <property type="protein sequence ID" value="KAI3701580.1"/>
    <property type="molecule type" value="Genomic_DNA"/>
</dbReference>
<reference evidence="1 2" key="2">
    <citation type="journal article" date="2022" name="Mol. Ecol. Resour.">
        <title>The genomes of chicory, endive, great burdock and yacon provide insights into Asteraceae paleo-polyploidization history and plant inulin production.</title>
        <authorList>
            <person name="Fan W."/>
            <person name="Wang S."/>
            <person name="Wang H."/>
            <person name="Wang A."/>
            <person name="Jiang F."/>
            <person name="Liu H."/>
            <person name="Zhao H."/>
            <person name="Xu D."/>
            <person name="Zhang Y."/>
        </authorList>
    </citation>
    <scope>NUCLEOTIDE SEQUENCE [LARGE SCALE GENOMIC DNA]</scope>
    <source>
        <strain evidence="2">cv. Niubang</strain>
    </source>
</reference>
<evidence type="ECO:0000313" key="2">
    <source>
        <dbReference type="Proteomes" id="UP001055879"/>
    </source>
</evidence>
<sequence>MLCLMETRNMRGIVDDAIHSPNLSTEIMKQYESLLKGWIFGSVNEGVLGTIVGLDSANDVWDKLKRSFCDSTMYSQRDSAETKPEANKETEDKDISTDTDRETEIEKKDAVSVEMEREGEYKLTVVSAEVETMTEEEKKEMIELKKKLRMAVMKSSWWHVQYILMEGRKDAMKDALRDKINDDGNTLLHLAVGLSVDDLVLKLLESVDQSDQERGVLKIKNAGGSTALHVAAIVDNVYAAELLVKKDNQLLPMRDHAGYTPLDIAYHNMHFATFMYLLKAEKTNSIEPDDRTIKIVVDVLVNAISAKEYNTALTLIEDDTSPKLLGKNDEVLMALARTFPSGLNHWETLVYPSLGDIRERFKKRTTGLMLSFKLFRIWILSGCDDWFSLLFKILILPLGMLSIVYALIRYLILMVHFLFFIVYYFLWKMATKLVTPIKHVEKTQKDWEDAKKVLEVVCGKIDEIPHSHGIYKRPILEAACRNAYEVVDEILVRSPKAIQSIDESGYDIIQLAVMHRSEKVYNLIHQIPTLKSRYRTVRDSSGNNMLHLAGKFAPLYELKRRTGAALQLQWELQWHKELKKLVFPAFITQENIFKETPEMVFTREHENLVKEGEKWMKTAAESCSITAALITTIVFAAAITVPGGSDQETGTPLFTNDIAFIVFATSDAISLFTSTTSLLVFLSILTARFAEQDFLVRLPRRLIIGLCSLFLSTTAMIVAFSATLFLVFSDRKLWMLAPICGLACFPILLFLTLQLPLMVDLLRSTYVPIFGNSIQCRFNPDVVQLYCVNEHFGDKGNKGTK</sequence>
<accession>A0ACB8ZW28</accession>